<evidence type="ECO:0000313" key="2">
    <source>
        <dbReference type="EMBL" id="GLF93757.1"/>
    </source>
</evidence>
<accession>A0ABQ5NU27</accession>
<reference evidence="2 3" key="1">
    <citation type="submission" date="2022-10" db="EMBL/GenBank/DDBJ databases">
        <title>Draft genome sequence of Streptomyces sp. YSPA8.</title>
        <authorList>
            <person name="Moriuchi R."/>
            <person name="Dohra H."/>
            <person name="Yamamura H."/>
            <person name="Kodani S."/>
        </authorList>
    </citation>
    <scope>NUCLEOTIDE SEQUENCE [LARGE SCALE GENOMIC DNA]</scope>
    <source>
        <strain evidence="2 3">YSPA8</strain>
    </source>
</reference>
<proteinExistence type="predicted"/>
<evidence type="ECO:0000313" key="3">
    <source>
        <dbReference type="Proteomes" id="UP001291653"/>
    </source>
</evidence>
<keyword evidence="3" id="KW-1185">Reference proteome</keyword>
<dbReference type="Pfam" id="PF01243">
    <property type="entry name" value="PNPOx_N"/>
    <property type="match status" value="1"/>
</dbReference>
<comment type="caution">
    <text evidence="2">The sequence shown here is derived from an EMBL/GenBank/DDBJ whole genome shotgun (WGS) entry which is preliminary data.</text>
</comment>
<dbReference type="InterPro" id="IPR012349">
    <property type="entry name" value="Split_barrel_FMN-bd"/>
</dbReference>
<dbReference type="Proteomes" id="UP001291653">
    <property type="component" value="Unassembled WGS sequence"/>
</dbReference>
<dbReference type="EMBL" id="BSBI01000002">
    <property type="protein sequence ID" value="GLF93757.1"/>
    <property type="molecule type" value="Genomic_DNA"/>
</dbReference>
<gene>
    <name evidence="2" type="ORF">SYYSPA8_05690</name>
</gene>
<dbReference type="RefSeq" id="WP_323445843.1">
    <property type="nucleotide sequence ID" value="NZ_BSBI01000002.1"/>
</dbReference>
<sequence>MSDPNPNPAPSRTPEQRKRDVLARLDGDVDLWVATASSTGAPTMVPLSFLWHGGALLMSTRRTNPTARNVAPSGPMVVSLGQTRDVVLIEGTAEVVESAALDREAGEAFVAKMDGWDPRTTPPWVFIRLTPDSMKAWREENELGTRQLMRAGAWLV</sequence>
<evidence type="ECO:0000259" key="1">
    <source>
        <dbReference type="Pfam" id="PF01243"/>
    </source>
</evidence>
<organism evidence="2 3">
    <name type="scientific">Streptomyces yaizuensis</name>
    <dbReference type="NCBI Taxonomy" id="2989713"/>
    <lineage>
        <taxon>Bacteria</taxon>
        <taxon>Bacillati</taxon>
        <taxon>Actinomycetota</taxon>
        <taxon>Actinomycetes</taxon>
        <taxon>Kitasatosporales</taxon>
        <taxon>Streptomycetaceae</taxon>
        <taxon>Streptomyces</taxon>
    </lineage>
</organism>
<protein>
    <submittedName>
        <fullName evidence="2">Pyridoxamine 5'-phosphate oxidase family protein</fullName>
    </submittedName>
</protein>
<dbReference type="Gene3D" id="2.30.110.10">
    <property type="entry name" value="Electron Transport, Fmn-binding Protein, Chain A"/>
    <property type="match status" value="1"/>
</dbReference>
<dbReference type="InterPro" id="IPR011576">
    <property type="entry name" value="Pyridox_Oxase_N"/>
</dbReference>
<feature type="domain" description="Pyridoxamine 5'-phosphate oxidase N-terminal" evidence="1">
    <location>
        <begin position="32"/>
        <end position="137"/>
    </location>
</feature>
<dbReference type="SUPFAM" id="SSF50475">
    <property type="entry name" value="FMN-binding split barrel"/>
    <property type="match status" value="1"/>
</dbReference>
<name>A0ABQ5NU27_9ACTN</name>